<dbReference type="InterPro" id="IPR014752">
    <property type="entry name" value="Arrestin-like_C"/>
</dbReference>
<dbReference type="STRING" id="4846.A0A367KVA3"/>
<dbReference type="Pfam" id="PF00339">
    <property type="entry name" value="Arrestin_N"/>
    <property type="match status" value="1"/>
</dbReference>
<dbReference type="EMBL" id="PJQM01000222">
    <property type="protein sequence ID" value="RCI06131.1"/>
    <property type="molecule type" value="Genomic_DNA"/>
</dbReference>
<dbReference type="InterPro" id="IPR011021">
    <property type="entry name" value="Arrestin-like_N"/>
</dbReference>
<dbReference type="AlphaFoldDB" id="A0A367KVA3"/>
<dbReference type="InterPro" id="IPR050357">
    <property type="entry name" value="Arrestin_domain-protein"/>
</dbReference>
<keyword evidence="3" id="KW-1185">Reference proteome</keyword>
<dbReference type="InterPro" id="IPR014756">
    <property type="entry name" value="Ig_E-set"/>
</dbReference>
<dbReference type="GO" id="GO:0031625">
    <property type="term" value="F:ubiquitin protein ligase binding"/>
    <property type="evidence" value="ECO:0007669"/>
    <property type="project" value="TreeGrafter"/>
</dbReference>
<dbReference type="OrthoDB" id="2333384at2759"/>
<protein>
    <recommendedName>
        <fullName evidence="1">Arrestin-like N-terminal domain-containing protein</fullName>
    </recommendedName>
</protein>
<accession>A0A367KVA3</accession>
<dbReference type="PANTHER" id="PTHR11188">
    <property type="entry name" value="ARRESTIN DOMAIN CONTAINING PROTEIN"/>
    <property type="match status" value="1"/>
</dbReference>
<sequence length="411" mass="46562">MPAIGPFFTGAKQLSIDLTEPVVYLRGYSGDRTTHVIQGEVSVVLTKPIVATQVVIRFVGKSHILWPEGVGPRGNIVYHEKVIHEQNIILQSFLPHTEGTLPVGLHRWPFQFLISNQLVETIEDECGKVSYSMIATVHRVGVAATKLRARRDILLLRTPHWSDSALTSNTLPSTSILSERKLDLCDASILIEKSSCSSGTQLPITLCLSPNVKQVFLESLSVVLTERRVYKLPEYQARRVEHHDFKLVLASVSSLVDPTLFQHQQLMSSKEMHKSLVVRQAHIPLDASFRHRLIYNMPNCVNLNHSSTFSEIYIQHSLKIQIEVSLGDEVRTIMLDTPMTVLDCRLKADYNILPTYEESLLCSAVEQEQEKDTTFLLCPCYIEYKKTNKCSQRDWMKLRSHSSPPPSYNTL</sequence>
<dbReference type="GO" id="GO:0005886">
    <property type="term" value="C:plasma membrane"/>
    <property type="evidence" value="ECO:0007669"/>
    <property type="project" value="TreeGrafter"/>
</dbReference>
<evidence type="ECO:0000313" key="3">
    <source>
        <dbReference type="Proteomes" id="UP000253551"/>
    </source>
</evidence>
<dbReference type="SUPFAM" id="SSF81296">
    <property type="entry name" value="E set domains"/>
    <property type="match status" value="1"/>
</dbReference>
<comment type="caution">
    <text evidence="2">The sequence shown here is derived from an EMBL/GenBank/DDBJ whole genome shotgun (WGS) entry which is preliminary data.</text>
</comment>
<dbReference type="GO" id="GO:0070086">
    <property type="term" value="P:ubiquitin-dependent endocytosis"/>
    <property type="evidence" value="ECO:0007669"/>
    <property type="project" value="TreeGrafter"/>
</dbReference>
<evidence type="ECO:0000259" key="1">
    <source>
        <dbReference type="Pfam" id="PF00339"/>
    </source>
</evidence>
<dbReference type="Gene3D" id="2.60.40.640">
    <property type="match status" value="1"/>
</dbReference>
<name>A0A367KVA3_RHIST</name>
<dbReference type="GO" id="GO:0030674">
    <property type="term" value="F:protein-macromolecule adaptor activity"/>
    <property type="evidence" value="ECO:0007669"/>
    <property type="project" value="TreeGrafter"/>
</dbReference>
<proteinExistence type="predicted"/>
<dbReference type="PANTHER" id="PTHR11188:SF17">
    <property type="entry name" value="FI21816P1"/>
    <property type="match status" value="1"/>
</dbReference>
<feature type="domain" description="Arrestin-like N-terminal" evidence="1">
    <location>
        <begin position="35"/>
        <end position="142"/>
    </location>
</feature>
<gene>
    <name evidence="2" type="ORF">CU098_010365</name>
</gene>
<dbReference type="GO" id="GO:0005829">
    <property type="term" value="C:cytosol"/>
    <property type="evidence" value="ECO:0007669"/>
    <property type="project" value="TreeGrafter"/>
</dbReference>
<organism evidence="2 3">
    <name type="scientific">Rhizopus stolonifer</name>
    <name type="common">Rhizopus nigricans</name>
    <dbReference type="NCBI Taxonomy" id="4846"/>
    <lineage>
        <taxon>Eukaryota</taxon>
        <taxon>Fungi</taxon>
        <taxon>Fungi incertae sedis</taxon>
        <taxon>Mucoromycota</taxon>
        <taxon>Mucoromycotina</taxon>
        <taxon>Mucoromycetes</taxon>
        <taxon>Mucorales</taxon>
        <taxon>Mucorineae</taxon>
        <taxon>Rhizopodaceae</taxon>
        <taxon>Rhizopus</taxon>
    </lineage>
</organism>
<reference evidence="2 3" key="1">
    <citation type="journal article" date="2018" name="G3 (Bethesda)">
        <title>Phylogenetic and Phylogenomic Definition of Rhizopus Species.</title>
        <authorList>
            <person name="Gryganskyi A.P."/>
            <person name="Golan J."/>
            <person name="Dolatabadi S."/>
            <person name="Mondo S."/>
            <person name="Robb S."/>
            <person name="Idnurm A."/>
            <person name="Muszewska A."/>
            <person name="Steczkiewicz K."/>
            <person name="Masonjones S."/>
            <person name="Liao H.L."/>
            <person name="Gajdeczka M.T."/>
            <person name="Anike F."/>
            <person name="Vuek A."/>
            <person name="Anishchenko I.M."/>
            <person name="Voigt K."/>
            <person name="de Hoog G.S."/>
            <person name="Smith M.E."/>
            <person name="Heitman J."/>
            <person name="Vilgalys R."/>
            <person name="Stajich J.E."/>
        </authorList>
    </citation>
    <scope>NUCLEOTIDE SEQUENCE [LARGE SCALE GENOMIC DNA]</scope>
    <source>
        <strain evidence="2 3">LSU 92-RS-03</strain>
    </source>
</reference>
<evidence type="ECO:0000313" key="2">
    <source>
        <dbReference type="EMBL" id="RCI06131.1"/>
    </source>
</evidence>
<dbReference type="Proteomes" id="UP000253551">
    <property type="component" value="Unassembled WGS sequence"/>
</dbReference>